<evidence type="ECO:0000313" key="2">
    <source>
        <dbReference type="Proteomes" id="UP001165121"/>
    </source>
</evidence>
<dbReference type="EMBL" id="BSXT01000377">
    <property type="protein sequence ID" value="GMF26101.1"/>
    <property type="molecule type" value="Genomic_DNA"/>
</dbReference>
<dbReference type="Proteomes" id="UP001165121">
    <property type="component" value="Unassembled WGS sequence"/>
</dbReference>
<proteinExistence type="predicted"/>
<name>A0A9W6U513_9STRA</name>
<dbReference type="AlphaFoldDB" id="A0A9W6U513"/>
<evidence type="ECO:0000313" key="1">
    <source>
        <dbReference type="EMBL" id="GMF26101.1"/>
    </source>
</evidence>
<gene>
    <name evidence="1" type="ORF">Pfra01_000483700</name>
</gene>
<protein>
    <submittedName>
        <fullName evidence="1">Unnamed protein product</fullName>
    </submittedName>
</protein>
<dbReference type="OrthoDB" id="95935at2759"/>
<keyword evidence="2" id="KW-1185">Reference proteome</keyword>
<comment type="caution">
    <text evidence="1">The sequence shown here is derived from an EMBL/GenBank/DDBJ whole genome shotgun (WGS) entry which is preliminary data.</text>
</comment>
<organism evidence="1 2">
    <name type="scientific">Phytophthora fragariaefolia</name>
    <dbReference type="NCBI Taxonomy" id="1490495"/>
    <lineage>
        <taxon>Eukaryota</taxon>
        <taxon>Sar</taxon>
        <taxon>Stramenopiles</taxon>
        <taxon>Oomycota</taxon>
        <taxon>Peronosporomycetes</taxon>
        <taxon>Peronosporales</taxon>
        <taxon>Peronosporaceae</taxon>
        <taxon>Phytophthora</taxon>
    </lineage>
</organism>
<sequence>MKVLSAIQPTIRKDFVAIGNESIIWNGLQKRAWGLYSDSISMFQPKASPSFHHSTQMSVNSHQHNNLVEVDMITPVPCSMESISKMLWKELNSVRQYPDKWYQTVRTAEKKYTMLVRNQSQMLELTGMQFGCRFDEPTRTVFVAADTMLIGTIGLQFWNNYWIVVSPSSIDPVNSSVVSMCVRLSAHTKEEFSEDITFVKDMVLTNLCSRFRQFSQFLQNWLVEEAERMRQ</sequence>
<reference evidence="1" key="1">
    <citation type="submission" date="2023-04" db="EMBL/GenBank/DDBJ databases">
        <title>Phytophthora fragariaefolia NBRC 109709.</title>
        <authorList>
            <person name="Ichikawa N."/>
            <person name="Sato H."/>
            <person name="Tonouchi N."/>
        </authorList>
    </citation>
    <scope>NUCLEOTIDE SEQUENCE</scope>
    <source>
        <strain evidence="1">NBRC 109709</strain>
    </source>
</reference>
<accession>A0A9W6U513</accession>